<evidence type="ECO:0000313" key="12">
    <source>
        <dbReference type="Proteomes" id="UP000631694"/>
    </source>
</evidence>
<dbReference type="InterPro" id="IPR001431">
    <property type="entry name" value="Pept_M16_Zn_BS"/>
</dbReference>
<proteinExistence type="inferred from homology"/>
<evidence type="ECO:0000259" key="10">
    <source>
        <dbReference type="Pfam" id="PF05193"/>
    </source>
</evidence>
<keyword evidence="6" id="KW-0862">Zinc</keyword>
<dbReference type="Proteomes" id="UP000631694">
    <property type="component" value="Unassembled WGS sequence"/>
</dbReference>
<evidence type="ECO:0000256" key="5">
    <source>
        <dbReference type="ARBA" id="ARBA00022801"/>
    </source>
</evidence>
<dbReference type="Pfam" id="PF00675">
    <property type="entry name" value="Peptidase_M16"/>
    <property type="match status" value="1"/>
</dbReference>
<name>A0A931MYA4_9HYPH</name>
<evidence type="ECO:0000256" key="1">
    <source>
        <dbReference type="ARBA" id="ARBA00001947"/>
    </source>
</evidence>
<protein>
    <submittedName>
        <fullName evidence="11">Insulinase family protein</fullName>
    </submittedName>
</protein>
<organism evidence="11 12">
    <name type="scientific">Methylobrevis albus</name>
    <dbReference type="NCBI Taxonomy" id="2793297"/>
    <lineage>
        <taxon>Bacteria</taxon>
        <taxon>Pseudomonadati</taxon>
        <taxon>Pseudomonadota</taxon>
        <taxon>Alphaproteobacteria</taxon>
        <taxon>Hyphomicrobiales</taxon>
        <taxon>Pleomorphomonadaceae</taxon>
        <taxon>Methylobrevis</taxon>
    </lineage>
</organism>
<keyword evidence="12" id="KW-1185">Reference proteome</keyword>
<dbReference type="InterPro" id="IPR011249">
    <property type="entry name" value="Metalloenz_LuxS/M16"/>
</dbReference>
<dbReference type="InterPro" id="IPR011765">
    <property type="entry name" value="Pept_M16_N"/>
</dbReference>
<accession>A0A931MYA4</accession>
<dbReference type="EMBL" id="JADZLT010000050">
    <property type="protein sequence ID" value="MBH0238192.1"/>
    <property type="molecule type" value="Genomic_DNA"/>
</dbReference>
<dbReference type="GO" id="GO:0004222">
    <property type="term" value="F:metalloendopeptidase activity"/>
    <property type="evidence" value="ECO:0007669"/>
    <property type="project" value="InterPro"/>
</dbReference>
<comment type="caution">
    <text evidence="11">The sequence shown here is derived from an EMBL/GenBank/DDBJ whole genome shotgun (WGS) entry which is preliminary data.</text>
</comment>
<evidence type="ECO:0000256" key="4">
    <source>
        <dbReference type="ARBA" id="ARBA00022723"/>
    </source>
</evidence>
<evidence type="ECO:0000256" key="3">
    <source>
        <dbReference type="ARBA" id="ARBA00022670"/>
    </source>
</evidence>
<evidence type="ECO:0000256" key="2">
    <source>
        <dbReference type="ARBA" id="ARBA00007261"/>
    </source>
</evidence>
<gene>
    <name evidence="11" type="ORF">I5731_10190</name>
</gene>
<dbReference type="InterPro" id="IPR050626">
    <property type="entry name" value="Peptidase_M16"/>
</dbReference>
<evidence type="ECO:0000256" key="7">
    <source>
        <dbReference type="ARBA" id="ARBA00023049"/>
    </source>
</evidence>
<evidence type="ECO:0000313" key="11">
    <source>
        <dbReference type="EMBL" id="MBH0238192.1"/>
    </source>
</evidence>
<dbReference type="Gene3D" id="3.30.830.10">
    <property type="entry name" value="Metalloenzyme, LuxS/M16 peptidase-like"/>
    <property type="match status" value="2"/>
</dbReference>
<evidence type="ECO:0000256" key="6">
    <source>
        <dbReference type="ARBA" id="ARBA00022833"/>
    </source>
</evidence>
<keyword evidence="4" id="KW-0479">Metal-binding</keyword>
<evidence type="ECO:0000256" key="8">
    <source>
        <dbReference type="RuleBase" id="RU004447"/>
    </source>
</evidence>
<dbReference type="PROSITE" id="PS00143">
    <property type="entry name" value="INSULINASE"/>
    <property type="match status" value="1"/>
</dbReference>
<dbReference type="GO" id="GO:0046872">
    <property type="term" value="F:metal ion binding"/>
    <property type="evidence" value="ECO:0007669"/>
    <property type="project" value="UniProtKB-KW"/>
</dbReference>
<dbReference type="PANTHER" id="PTHR43690">
    <property type="entry name" value="NARDILYSIN"/>
    <property type="match status" value="1"/>
</dbReference>
<comment type="cofactor">
    <cofactor evidence="1">
        <name>Zn(2+)</name>
        <dbReference type="ChEBI" id="CHEBI:29105"/>
    </cofactor>
</comment>
<dbReference type="Pfam" id="PF05193">
    <property type="entry name" value="Peptidase_M16_C"/>
    <property type="match status" value="1"/>
</dbReference>
<dbReference type="SUPFAM" id="SSF63411">
    <property type="entry name" value="LuxS/MPP-like metallohydrolase"/>
    <property type="match status" value="2"/>
</dbReference>
<keyword evidence="7" id="KW-0482">Metalloprotease</keyword>
<dbReference type="GO" id="GO:0006508">
    <property type="term" value="P:proteolysis"/>
    <property type="evidence" value="ECO:0007669"/>
    <property type="project" value="UniProtKB-KW"/>
</dbReference>
<sequence>MSLAVGAALAADDETGTTEAPVIGANAASFTLDNGLEVVVIPDHRAPVVTHMVWYKVGSADEPVGKSGIAHFLEHLMFKGTITHPEGEFSRIVSENGGEENAFTSSDYTAYYQRVAREHLATMMSYEADRMAHLVLTDANVVPERQVVLEERSMRLDNEPSAILATAMDATLFLQHPYGVPIIGWKDEIETLDRTDAIAFYDRFYTPNNAVLVVAGDIEADEVRKLAEETYGKVARRAEPPARVRARAGVLDTPRQVDLADPRVSQESVRASWLVPSYLTAEPGAAEALDVLAEVLGGGISSRLYRELVIEQRLAVSAGAYYRGSALDATSFMAYGVPREGVSLETLRQAIFEIIAATAGDKPPTADEVARAKNRLLADTIYAQDSQTTMARIFGATLATGGTIADVQQWPSRIEAVPAEAVAAAAALLPAPRAVTGYLRKPAGEQPS</sequence>
<dbReference type="InterPro" id="IPR007863">
    <property type="entry name" value="Peptidase_M16_C"/>
</dbReference>
<dbReference type="PANTHER" id="PTHR43690:SF17">
    <property type="entry name" value="PROTEIN YHJJ"/>
    <property type="match status" value="1"/>
</dbReference>
<comment type="similarity">
    <text evidence="2 8">Belongs to the peptidase M16 family.</text>
</comment>
<keyword evidence="3" id="KW-0645">Protease</keyword>
<feature type="domain" description="Peptidase M16 N-terminal" evidence="9">
    <location>
        <begin position="38"/>
        <end position="183"/>
    </location>
</feature>
<reference evidence="11" key="1">
    <citation type="submission" date="2020-12" db="EMBL/GenBank/DDBJ databases">
        <title>Methylobrevis albus sp. nov., isolated from fresh water lack sediment.</title>
        <authorList>
            <person name="Zou Q."/>
        </authorList>
    </citation>
    <scope>NUCLEOTIDE SEQUENCE</scope>
    <source>
        <strain evidence="11">L22</strain>
    </source>
</reference>
<feature type="domain" description="Peptidase M16 C-terminal" evidence="10">
    <location>
        <begin position="192"/>
        <end position="376"/>
    </location>
</feature>
<keyword evidence="5" id="KW-0378">Hydrolase</keyword>
<dbReference type="AlphaFoldDB" id="A0A931MYA4"/>
<evidence type="ECO:0000259" key="9">
    <source>
        <dbReference type="Pfam" id="PF00675"/>
    </source>
</evidence>